<feature type="compositionally biased region" description="Pro residues" evidence="2">
    <location>
        <begin position="2166"/>
        <end position="2176"/>
    </location>
</feature>
<dbReference type="SUPFAM" id="SSF55550">
    <property type="entry name" value="SH2 domain"/>
    <property type="match status" value="1"/>
</dbReference>
<evidence type="ECO:0000256" key="1">
    <source>
        <dbReference type="PROSITE-ProRule" id="PRU00191"/>
    </source>
</evidence>
<feature type="region of interest" description="Disordered" evidence="2">
    <location>
        <begin position="2085"/>
        <end position="2104"/>
    </location>
</feature>
<feature type="region of interest" description="Disordered" evidence="2">
    <location>
        <begin position="917"/>
        <end position="951"/>
    </location>
</feature>
<dbReference type="Gene3D" id="3.30.505.10">
    <property type="entry name" value="SH2 domain"/>
    <property type="match status" value="1"/>
</dbReference>
<dbReference type="EMBL" id="CAICTM010000116">
    <property type="protein sequence ID" value="CAB9501750.1"/>
    <property type="molecule type" value="Genomic_DNA"/>
</dbReference>
<feature type="domain" description="PDZ" evidence="4">
    <location>
        <begin position="950"/>
        <end position="1027"/>
    </location>
</feature>
<feature type="region of interest" description="Disordered" evidence="2">
    <location>
        <begin position="2035"/>
        <end position="2065"/>
    </location>
</feature>
<dbReference type="Gene3D" id="2.30.42.10">
    <property type="match status" value="1"/>
</dbReference>
<feature type="compositionally biased region" description="Basic and acidic residues" evidence="2">
    <location>
        <begin position="940"/>
        <end position="950"/>
    </location>
</feature>
<feature type="region of interest" description="Disordered" evidence="2">
    <location>
        <begin position="2593"/>
        <end position="2626"/>
    </location>
</feature>
<dbReference type="SUPFAM" id="SSF50156">
    <property type="entry name" value="PDZ domain-like"/>
    <property type="match status" value="1"/>
</dbReference>
<keyword evidence="1" id="KW-0727">SH2 domain</keyword>
<dbReference type="InterPro" id="IPR000980">
    <property type="entry name" value="SH2"/>
</dbReference>
<sequence length="3308" mass="359008">MNTSSNRTRSTEGFYRSQAASSASASGSTDGSLTASTSLAAPVMPQSMDRHTVSAMTEMTISADAPGTFTAGGTARSNNTPVARTGTASGITRPGALRPPNELGRIESKEDVSEGKNENETNKTKAPGVHPRSAAVKKRTLAAIRSSMTHAAAAVSAEALAAAKQKTQADDPSMLCSLTYRGMEVIFASTHSPLWKIYGMCARTRLVFQTLDLPPTLDDTKIVTVMANQTSGLIAVALSDGTIQTYVPVPTDPEIHAFGRFRWINGVTIRCSKVFYQPGENVVIRSQRDVRRPGQNLLLASSQDQKLLVTHRNQLAVFDVDVNTEKSKTDQGEMDQTTPQAPTSTPTQEANTTPPVAQLLWTTTTIRPIVTAAISGDGQALAVVLDSGTAGLYGRICGVQTFLRDREDGSLVQETVQTQGHHHQQPKTKLQRTASVGILFKQGPFLEHSESVTRISFRGLGHNTASAMTEPDEEQGNDLLLTYSMHDCVARIYNQQTWNRLVEWTTPPNTRVDWVRGAAAFSLGDLETQKRLAPNKPESKPPSRSPSSATLSDDANAVAAGSLLQSGRQLLHNSSPSSAAGAWIAETTFSGVLPALRLSRLSFLKRGSETMHPALFESVASMLPSGSMVAENILNSGDDCLSIHGIWPAWNPWLSETSDVHSEETLSGSAMAFLGLSSGPSATSGGPFGEGILGGTHSPPNELRIVASHALCGNVVVMEFPLWGNRDLGELELGSAVRYVLSLPDIEQGATDSFGKITGIPEQSSQAIFASTDYESNRLVAKVRSDSTSISLSWMKQGTFSICPSSWEPHDYEKALDEPALESVGIAEYFRDCSLVPAPLSLPPVFLPSSTMGKDTVKAVMWWPDENFGGPPMLVVVTSSGVLMVFEVPPPWSAQEPPMPTADPFLDFSGSVNGVESHGSLPELSAAGTATGADNDSDDEGKSGQPKEYDVMITPHPDFGLGLRLESQMDGMPAIAGSYKKHPLTGGRLPAEKLGMIVLGDELLSVNGVRLEGISFDEIISTVRQVGANAGAGNPLSMRFRRVNGRRRKASLDNPDPFSMEVQESDGSRRSMEQILGVGGGPQRRIRVDSAASSVTSGTRQSSPHQRIESRGSLGSLLSRTNSDGGSNATVLVGAEGELQQEFCRLVAVGRKFLSSTSSSETAQSCFVLLPWLTGNGSPNVDVRGVALLFFSEGCRIHARRLEVAADCNPDKAKVSNLGMFDLSSNVSRIDGNRKPMVQSMSMIVTGTESQSLAVCDDLGSVSLIFASLGEEDNAVTFRHYGIFRFGSIPFDTCTVRASSIDLMATMRWKTGELPTVTVWSARPHPSGGRHDESAEMNDYVGVDLALGAHVDVVELCFIQSGFLDSFPLLATFTRTEMVVFQRLPGLLHWNPIRVISYTSIPGSGVSTLSTHSHGIVNPLDTFPHLVSAMRSIVHNCDETQYLRPDWHPDSLLARLFTDVQGPNHSLYKRVASYFVWLSTCVASSGDSLKALHSEQAILSSLSSVHLKEPCDDGHGFKLQAKPKQSSSDMFSRVSQEEPNEDEMRLRKLQSVLENGFSQNDYKQKDPSRVADARPASLPSALNSFTPDELRILWVIGEVVLARPNFNSVDTMGEFFILASELLARLKLIPRDDQEKERTFDEFIQPFSTKKKASKPMDGPAIKEHLPSAATLCALMSNSQNELIESVRVPGATVDWNFLREYNIPFWIRSDAALAKLSEEVGQSSFKAKREILECALFFIIARKMRTLRNLAATDQSAGGRKFLSFITDHDFSSERGRRAAEKNAFSLLRKRKYTTAAAFFLLAEPPFLKSSLEVIATQLQDINLAFMVARLMESSEVSATSQTNGVNGGMGSFMGLGGGGGYASFAPAALNPVAIAEQPFSNWKPALKSGARNLLLDRGLTLSKDDNCLTAVQLMWLHQREEASFWLAGLARDKNGKSILPDVGDVLPPIALDRARDNKRTTASATTGTLQPSVRICSRVNELINFLSGPTLLKAMNANKRTMFASSLVVSRILMRCGVDVPCVRLLLHECDSRDTRETPTADSENQKAAARNKNGGMTSSMLDSYDHRHTTKTAVNQMQSSIFDSFDAPPPKPKPNPPSAAAEMQSSIFDSFDAPPPKPKPASTAAEMQSSIFDSFDAPPPKPKPKPASTAAEMQSSIFDSFDAPPPKPKPNPPSAAAEMQSSIFDSFDAPPPKPKPASTAGEMQSSIFDSFDAPPPKPKPASTAGEMQSSIFDSFDAPGTKTSTAASSIPTVNPQQASGENKNHSKPTQEEERKLDTIEPLETPEIWCEWREQVLLYSAARRLLRELACLMVELHGDSFDPPLAPFSRAGESLLPPGAAEVLQLPCEGELILGRIRDLSEKICHDHGMHKQAVVDLALSFLAAPHHHNRMFYAVLLHLSCQRGDLAEDLLRDAAHLTVNRCDALALSNDPPLKSGKTASHMAGLYLREQASRLSWQIELCLWLHRGGALPLSGVAINEAIVAVRVGFAISSWNRNYECLETMIKSDPDCHMDNEAGRQHWTSLKIISHEEGKGRSTGKASSGGWEFLVDCRRSEATDLLRHKSTGCFIIRPHVEDHGVFTLSFKTNLVPTKDAPAPPSADPDGLGQQDGDKPPRPKPARTVKKDDVVQHAIIRLSDSGFRCGSFGPFGTLMKLLEAVSASLPFDLRFDQPPAERVIKDEGSQPSPNAVFLRKLVLRSADSLVKNPPDTNGASATDTTLFGKQRNTASPTESNGADSSNVKCNQLAHDEKVMDFRQSVFGLFLELLVLSSIRKPLSAIASSKYEDQVCDPQRTDTSSLNQEDAMTVGAGAVNEDYAASARMLRPYLSWCRSLELASECELAPFLGEVLDPVSSPQITLSASETAIELIEEEVGLGDSVIRRMIQPNSGVDFRTLRLADGGDSTVVVLFSKSEAIEWLMSHGSEKTKEAALEKLDAMEMIRVVEPIDLSRLQLKAYSAQKGAKPEEDTGVRYRIVDPWEVEALDNREGETKSASIGRERFLAFSLGKVATACEAVFRQIGGLPALELWTAAKGGVSLTKAIASVHPPWERGEGGDMPYLDGAATEPAPFFNSIRQHLYRNSLFRSIRLPQRFLALVQVELLDLKNLTAPGGSLSLTVYALLRLRRSDSGAPLTSKTRTLDSAATLPIKLAKSSGPNAPASWGSVVRFRFPLPEDVTSDGVSLDRNREILFKGPPCVLQLSVYERKLLIDNPLGDADVKIDGLAAGGQLEEWVPLRTGKHGINWFARIRLTLRFELMCLASDDTDDLVAPSVGLRRIQHLSRMGGAQEDMKKSMSTPDLLSYFESMVY</sequence>
<evidence type="ECO:0000313" key="6">
    <source>
        <dbReference type="Proteomes" id="UP001153069"/>
    </source>
</evidence>
<evidence type="ECO:0000259" key="4">
    <source>
        <dbReference type="PROSITE" id="PS50106"/>
    </source>
</evidence>
<feature type="region of interest" description="Disordered" evidence="2">
    <location>
        <begin position="69"/>
        <end position="135"/>
    </location>
</feature>
<dbReference type="GO" id="GO:0007035">
    <property type="term" value="P:vacuolar acidification"/>
    <property type="evidence" value="ECO:0007669"/>
    <property type="project" value="TreeGrafter"/>
</dbReference>
<proteinExistence type="predicted"/>
<gene>
    <name evidence="5" type="ORF">SEMRO_117_G057430.1</name>
</gene>
<dbReference type="Proteomes" id="UP001153069">
    <property type="component" value="Unassembled WGS sequence"/>
</dbReference>
<name>A0A9N8DH30_9STRA</name>
<dbReference type="PANTHER" id="PTHR13950:SF9">
    <property type="entry name" value="RABCONNECTIN-3A"/>
    <property type="match status" value="1"/>
</dbReference>
<dbReference type="InterPro" id="IPR052208">
    <property type="entry name" value="DmX-like/RAVE_component"/>
</dbReference>
<dbReference type="InterPro" id="IPR036860">
    <property type="entry name" value="SH2_dom_sf"/>
</dbReference>
<dbReference type="InterPro" id="IPR001478">
    <property type="entry name" value="PDZ"/>
</dbReference>
<dbReference type="PROSITE" id="PS50001">
    <property type="entry name" value="SH2"/>
    <property type="match status" value="1"/>
</dbReference>
<feature type="compositionally biased region" description="Basic and acidic residues" evidence="2">
    <location>
        <begin position="2264"/>
        <end position="2280"/>
    </location>
</feature>
<feature type="region of interest" description="Disordered" evidence="2">
    <location>
        <begin position="1048"/>
        <end position="1124"/>
    </location>
</feature>
<feature type="compositionally biased region" description="Low complexity" evidence="2">
    <location>
        <begin position="19"/>
        <end position="34"/>
    </location>
</feature>
<feature type="compositionally biased region" description="Low complexity" evidence="2">
    <location>
        <begin position="1111"/>
        <end position="1120"/>
    </location>
</feature>
<feature type="region of interest" description="Disordered" evidence="2">
    <location>
        <begin position="1518"/>
        <end position="1543"/>
    </location>
</feature>
<feature type="region of interest" description="Disordered" evidence="2">
    <location>
        <begin position="526"/>
        <end position="552"/>
    </location>
</feature>
<evidence type="ECO:0000256" key="2">
    <source>
        <dbReference type="SAM" id="MobiDB-lite"/>
    </source>
</evidence>
<feature type="compositionally biased region" description="Polar residues" evidence="2">
    <location>
        <begin position="1523"/>
        <end position="1534"/>
    </location>
</feature>
<feature type="compositionally biased region" description="Polar residues" evidence="2">
    <location>
        <begin position="2243"/>
        <end position="2263"/>
    </location>
</feature>
<feature type="compositionally biased region" description="Polar residues" evidence="2">
    <location>
        <begin position="1091"/>
        <end position="1105"/>
    </location>
</feature>
<dbReference type="GO" id="GO:0043291">
    <property type="term" value="C:RAVE complex"/>
    <property type="evidence" value="ECO:0007669"/>
    <property type="project" value="TreeGrafter"/>
</dbReference>
<evidence type="ECO:0000313" key="5">
    <source>
        <dbReference type="EMBL" id="CAB9501750.1"/>
    </source>
</evidence>
<feature type="region of interest" description="Disordered" evidence="2">
    <location>
        <begin position="2135"/>
        <end position="2280"/>
    </location>
</feature>
<feature type="compositionally biased region" description="Low complexity" evidence="2">
    <location>
        <begin position="336"/>
        <end position="348"/>
    </location>
</feature>
<feature type="region of interest" description="Disordered" evidence="2">
    <location>
        <begin position="326"/>
        <end position="353"/>
    </location>
</feature>
<comment type="caution">
    <text evidence="5">The sequence shown here is derived from an EMBL/GenBank/DDBJ whole genome shotgun (WGS) entry which is preliminary data.</text>
</comment>
<dbReference type="PANTHER" id="PTHR13950">
    <property type="entry name" value="RABCONNECTIN-RELATED"/>
    <property type="match status" value="1"/>
</dbReference>
<reference evidence="5" key="1">
    <citation type="submission" date="2020-06" db="EMBL/GenBank/DDBJ databases">
        <authorList>
            <consortium name="Plant Systems Biology data submission"/>
        </authorList>
    </citation>
    <scope>NUCLEOTIDE SEQUENCE</scope>
    <source>
        <strain evidence="5">D6</strain>
    </source>
</reference>
<evidence type="ECO:0000259" key="3">
    <source>
        <dbReference type="PROSITE" id="PS50001"/>
    </source>
</evidence>
<keyword evidence="6" id="KW-1185">Reference proteome</keyword>
<feature type="compositionally biased region" description="Polar residues" evidence="2">
    <location>
        <begin position="75"/>
        <end position="90"/>
    </location>
</feature>
<dbReference type="OrthoDB" id="47780at2759"/>
<dbReference type="CDD" id="cd00173">
    <property type="entry name" value="SH2"/>
    <property type="match status" value="1"/>
</dbReference>
<protein>
    <submittedName>
        <fullName evidence="5">DmX-like protein 2</fullName>
    </submittedName>
</protein>
<feature type="compositionally biased region" description="Pro residues" evidence="2">
    <location>
        <begin position="2090"/>
        <end position="2100"/>
    </location>
</feature>
<dbReference type="Pfam" id="PF12234">
    <property type="entry name" value="Rav1p_C"/>
    <property type="match status" value="1"/>
</dbReference>
<feature type="region of interest" description="Disordered" evidence="2">
    <location>
        <begin position="1"/>
        <end position="34"/>
    </location>
</feature>
<dbReference type="CDD" id="cd00136">
    <property type="entry name" value="PDZ_canonical"/>
    <property type="match status" value="1"/>
</dbReference>
<feature type="region of interest" description="Disordered" evidence="2">
    <location>
        <begin position="2704"/>
        <end position="2741"/>
    </location>
</feature>
<dbReference type="InterPro" id="IPR036034">
    <property type="entry name" value="PDZ_sf"/>
</dbReference>
<dbReference type="PROSITE" id="PS50106">
    <property type="entry name" value="PDZ"/>
    <property type="match status" value="1"/>
</dbReference>
<feature type="domain" description="SH2" evidence="3">
    <location>
        <begin position="2547"/>
        <end position="2658"/>
    </location>
</feature>
<accession>A0A9N8DH30</accession>
<feature type="compositionally biased region" description="Basic and acidic residues" evidence="2">
    <location>
        <begin position="104"/>
        <end position="123"/>
    </location>
</feature>
<feature type="compositionally biased region" description="Polar residues" evidence="2">
    <location>
        <begin position="2709"/>
        <end position="2741"/>
    </location>
</feature>
<dbReference type="InterPro" id="IPR022033">
    <property type="entry name" value="Rav1p_C"/>
</dbReference>
<organism evidence="5 6">
    <name type="scientific">Seminavis robusta</name>
    <dbReference type="NCBI Taxonomy" id="568900"/>
    <lineage>
        <taxon>Eukaryota</taxon>
        <taxon>Sar</taxon>
        <taxon>Stramenopiles</taxon>
        <taxon>Ochrophyta</taxon>
        <taxon>Bacillariophyta</taxon>
        <taxon>Bacillariophyceae</taxon>
        <taxon>Bacillariophycidae</taxon>
        <taxon>Naviculales</taxon>
        <taxon>Naviculaceae</taxon>
        <taxon>Seminavis</taxon>
    </lineage>
</organism>